<accession>U5LFQ2</accession>
<sequence length="49" mass="6022">MFSLIGTWFFFFLFLFKTAAHFFPHELSSYIVKESRKYFYKQPAGFNRK</sequence>
<dbReference type="EMBL" id="CP006643">
    <property type="protein sequence ID" value="AGX05526.1"/>
    <property type="molecule type" value="Genomic_DNA"/>
</dbReference>
<evidence type="ECO:0000313" key="1">
    <source>
        <dbReference type="EMBL" id="AGX05526.1"/>
    </source>
</evidence>
<dbReference type="PATRIC" id="fig|1367477.3.peg.3629"/>
<organism evidence="1 2">
    <name type="scientific">Bacillus infantis NRRL B-14911</name>
    <dbReference type="NCBI Taxonomy" id="1367477"/>
    <lineage>
        <taxon>Bacteria</taxon>
        <taxon>Bacillati</taxon>
        <taxon>Bacillota</taxon>
        <taxon>Bacilli</taxon>
        <taxon>Bacillales</taxon>
        <taxon>Bacillaceae</taxon>
        <taxon>Bacillus</taxon>
    </lineage>
</organism>
<proteinExistence type="predicted"/>
<dbReference type="HOGENOM" id="CLU_3132340_0_0_9"/>
<keyword evidence="2" id="KW-1185">Reference proteome</keyword>
<dbReference type="KEGG" id="bif:N288_18220"/>
<evidence type="ECO:0000313" key="2">
    <source>
        <dbReference type="Proteomes" id="UP000017805"/>
    </source>
</evidence>
<protein>
    <submittedName>
        <fullName evidence="1">Uncharacterized protein</fullName>
    </submittedName>
</protein>
<name>U5LFQ2_9BACI</name>
<gene>
    <name evidence="1" type="ORF">N288_18220</name>
</gene>
<dbReference type="AlphaFoldDB" id="U5LFQ2"/>
<dbReference type="Proteomes" id="UP000017805">
    <property type="component" value="Chromosome"/>
</dbReference>
<reference evidence="1 2" key="1">
    <citation type="submission" date="2013-07" db="EMBL/GenBank/DDBJ databases">
        <title>Complete genome sequence of Bacillus infantis NRRL B-14911 that has potential to induce cardiac disease by antigenic mimicry.</title>
        <authorList>
            <person name="Massilamany C."/>
            <person name="Smith T.P.L."/>
            <person name="Loy J.D."/>
            <person name="Barletta R."/>
            <person name="Reddy J."/>
        </authorList>
    </citation>
    <scope>NUCLEOTIDE SEQUENCE [LARGE SCALE GENOMIC DNA]</scope>
    <source>
        <strain evidence="1 2">NRRL B-14911</strain>
    </source>
</reference>